<dbReference type="AlphaFoldDB" id="A0A2I2F8G1"/>
<evidence type="ECO:0000313" key="2">
    <source>
        <dbReference type="EMBL" id="PLB36901.1"/>
    </source>
</evidence>
<dbReference type="InterPro" id="IPR000210">
    <property type="entry name" value="BTB/POZ_dom"/>
</dbReference>
<dbReference type="InterPro" id="IPR011333">
    <property type="entry name" value="SKP1/BTB/POZ_sf"/>
</dbReference>
<keyword evidence="3" id="KW-1185">Reference proteome</keyword>
<feature type="domain" description="BTB" evidence="1">
    <location>
        <begin position="29"/>
        <end position="90"/>
    </location>
</feature>
<accession>A0A2I2F8G1</accession>
<dbReference type="RefSeq" id="XP_024670913.1">
    <property type="nucleotide sequence ID" value="XM_024813106.1"/>
</dbReference>
<evidence type="ECO:0000313" key="3">
    <source>
        <dbReference type="Proteomes" id="UP000234585"/>
    </source>
</evidence>
<dbReference type="SMART" id="SM00225">
    <property type="entry name" value="BTB"/>
    <property type="match status" value="1"/>
</dbReference>
<dbReference type="SUPFAM" id="SSF54695">
    <property type="entry name" value="POZ domain"/>
    <property type="match status" value="1"/>
</dbReference>
<dbReference type="PANTHER" id="PTHR47843">
    <property type="entry name" value="BTB DOMAIN-CONTAINING PROTEIN-RELATED"/>
    <property type="match status" value="1"/>
</dbReference>
<protein>
    <submittedName>
        <fullName evidence="2">BTB/POZ protein</fullName>
    </submittedName>
</protein>
<proteinExistence type="predicted"/>
<evidence type="ECO:0000259" key="1">
    <source>
        <dbReference type="PROSITE" id="PS50097"/>
    </source>
</evidence>
<dbReference type="PROSITE" id="PS50097">
    <property type="entry name" value="BTB"/>
    <property type="match status" value="1"/>
</dbReference>
<gene>
    <name evidence="2" type="ORF">BDW47DRAFT_107905</name>
</gene>
<organism evidence="2 3">
    <name type="scientific">Aspergillus candidus</name>
    <dbReference type="NCBI Taxonomy" id="41067"/>
    <lineage>
        <taxon>Eukaryota</taxon>
        <taxon>Fungi</taxon>
        <taxon>Dikarya</taxon>
        <taxon>Ascomycota</taxon>
        <taxon>Pezizomycotina</taxon>
        <taxon>Eurotiomycetes</taxon>
        <taxon>Eurotiomycetidae</taxon>
        <taxon>Eurotiales</taxon>
        <taxon>Aspergillaceae</taxon>
        <taxon>Aspergillus</taxon>
        <taxon>Aspergillus subgen. Circumdati</taxon>
    </lineage>
</organism>
<dbReference type="GeneID" id="36520266"/>
<dbReference type="Pfam" id="PF00651">
    <property type="entry name" value="BTB"/>
    <property type="match status" value="1"/>
</dbReference>
<dbReference type="Proteomes" id="UP000234585">
    <property type="component" value="Unassembled WGS sequence"/>
</dbReference>
<reference evidence="2 3" key="1">
    <citation type="submission" date="2017-12" db="EMBL/GenBank/DDBJ databases">
        <authorList>
            <consortium name="DOE Joint Genome Institute"/>
            <person name="Haridas S."/>
            <person name="Kjaerbolling I."/>
            <person name="Vesth T.C."/>
            <person name="Frisvad J.C."/>
            <person name="Nybo J.L."/>
            <person name="Theobald S."/>
            <person name="Kuo A."/>
            <person name="Bowyer P."/>
            <person name="Matsuda Y."/>
            <person name="Mondo S."/>
            <person name="Lyhne E.K."/>
            <person name="Kogle M.E."/>
            <person name="Clum A."/>
            <person name="Lipzen A."/>
            <person name="Salamov A."/>
            <person name="Ngan C.Y."/>
            <person name="Daum C."/>
            <person name="Chiniquy J."/>
            <person name="Barry K."/>
            <person name="LaButti K."/>
            <person name="Simmons B.A."/>
            <person name="Magnuson J.K."/>
            <person name="Mortensen U.H."/>
            <person name="Larsen T.O."/>
            <person name="Grigoriev I.V."/>
            <person name="Baker S.E."/>
            <person name="Andersen M.R."/>
            <person name="Nordberg H.P."/>
            <person name="Cantor M.N."/>
            <person name="Hua S.X."/>
        </authorList>
    </citation>
    <scope>NUCLEOTIDE SEQUENCE [LARGE SCALE GENOMIC DNA]</scope>
    <source>
        <strain evidence="2 3">CBS 102.13</strain>
    </source>
</reference>
<dbReference type="OrthoDB" id="6359816at2759"/>
<dbReference type="CDD" id="cd18186">
    <property type="entry name" value="BTB_POZ_ZBTB_KLHL-like"/>
    <property type="match status" value="1"/>
</dbReference>
<dbReference type="STRING" id="41067.A0A2I2F8G1"/>
<sequence>MSRANRTTITLDSKIHAGLNSIYQAGKLTDFTIHVEDKEFKVSKIILASQSMYFRHMFLGDWKEAQTTNVRLVDEDPTTISDMLQYLYSGIYKPTIPGTPPPPPAPTGITTVATTAATIPDTSSSSSIEWQKAAIAAHIAQYTAGDMFFIPPLQHAAELWFSVTLEKVCDNTLLLDVLQEVYTSLPGLRAVTARCMARHIEALLQDERFKKMMVDVENLAVDVCSAVLSNGAAMRMRMEWD</sequence>
<dbReference type="EMBL" id="KZ559147">
    <property type="protein sequence ID" value="PLB36901.1"/>
    <property type="molecule type" value="Genomic_DNA"/>
</dbReference>
<name>A0A2I2F8G1_ASPCN</name>
<dbReference type="PANTHER" id="PTHR47843:SF5">
    <property type="entry name" value="BTB_POZ DOMAIN PROTEIN"/>
    <property type="match status" value="1"/>
</dbReference>
<dbReference type="Gene3D" id="3.30.710.10">
    <property type="entry name" value="Potassium Channel Kv1.1, Chain A"/>
    <property type="match status" value="1"/>
</dbReference>